<dbReference type="Pfam" id="PF01425">
    <property type="entry name" value="Amidase"/>
    <property type="match status" value="1"/>
</dbReference>
<dbReference type="Gene3D" id="3.90.1300.10">
    <property type="entry name" value="Amidase signature (AS) domain"/>
    <property type="match status" value="2"/>
</dbReference>
<dbReference type="SUPFAM" id="SSF75304">
    <property type="entry name" value="Amidase signature (AS) enzymes"/>
    <property type="match status" value="1"/>
</dbReference>
<gene>
    <name evidence="3" type="ORF">VTL71DRAFT_5286</name>
</gene>
<dbReference type="PANTHER" id="PTHR42678:SF25">
    <property type="entry name" value="AMIDASE C869.01"/>
    <property type="match status" value="1"/>
</dbReference>
<evidence type="ECO:0000259" key="2">
    <source>
        <dbReference type="Pfam" id="PF01425"/>
    </source>
</evidence>
<dbReference type="InterPro" id="IPR036928">
    <property type="entry name" value="AS_sf"/>
</dbReference>
<feature type="region of interest" description="Disordered" evidence="1">
    <location>
        <begin position="256"/>
        <end position="280"/>
    </location>
</feature>
<sequence>METDASLSQPTSAGAFVLEKRNSTQRRLSSSTSSSSWCDDLRESKARRVGWEQVHAPERTLYLWLTSNSKHLYGSSDGSAVSVAAGFAPFSIGTEDTGSKSCPALYTSLHGLKASVVDIANLLTVLSGEDAEDAETIRVADHKWLSGLNGFTGEMWGVDDEEKMLQAAFSAVNKMRDLGTTRIDNVTYPSARLAGSEAQMLARQIISEFPTLIRFFENFMSLLNGTEFKTLADLLEFNNQHPEQAFSKITDCLVKQNTPDKAKSSPPPTPPGQKPNTYTP</sequence>
<comment type="caution">
    <text evidence="3">The sequence shown here is derived from an EMBL/GenBank/DDBJ whole genome shotgun (WGS) entry which is preliminary data.</text>
</comment>
<dbReference type="InterPro" id="IPR023631">
    <property type="entry name" value="Amidase_dom"/>
</dbReference>
<accession>A0ABR4C263</accession>
<reference evidence="3 4" key="1">
    <citation type="journal article" date="2024" name="Commun. Biol.">
        <title>Comparative genomic analysis of thermophilic fungi reveals convergent evolutionary adaptations and gene losses.</title>
        <authorList>
            <person name="Steindorff A.S."/>
            <person name="Aguilar-Pontes M.V."/>
            <person name="Robinson A.J."/>
            <person name="Andreopoulos B."/>
            <person name="LaButti K."/>
            <person name="Kuo A."/>
            <person name="Mondo S."/>
            <person name="Riley R."/>
            <person name="Otillar R."/>
            <person name="Haridas S."/>
            <person name="Lipzen A."/>
            <person name="Grimwood J."/>
            <person name="Schmutz J."/>
            <person name="Clum A."/>
            <person name="Reid I.D."/>
            <person name="Moisan M.C."/>
            <person name="Butler G."/>
            <person name="Nguyen T.T.M."/>
            <person name="Dewar K."/>
            <person name="Conant G."/>
            <person name="Drula E."/>
            <person name="Henrissat B."/>
            <person name="Hansel C."/>
            <person name="Singer S."/>
            <person name="Hutchinson M.I."/>
            <person name="de Vries R.P."/>
            <person name="Natvig D.O."/>
            <person name="Powell A.J."/>
            <person name="Tsang A."/>
            <person name="Grigoriev I.V."/>
        </authorList>
    </citation>
    <scope>NUCLEOTIDE SEQUENCE [LARGE SCALE GENOMIC DNA]</scope>
    <source>
        <strain evidence="3 4">CBS 494.80</strain>
    </source>
</reference>
<protein>
    <recommendedName>
        <fullName evidence="2">Amidase domain-containing protein</fullName>
    </recommendedName>
</protein>
<proteinExistence type="predicted"/>
<dbReference type="EMBL" id="JAZHXI010000015">
    <property type="protein sequence ID" value="KAL2063481.1"/>
    <property type="molecule type" value="Genomic_DNA"/>
</dbReference>
<keyword evidence="4" id="KW-1185">Reference proteome</keyword>
<evidence type="ECO:0000313" key="3">
    <source>
        <dbReference type="EMBL" id="KAL2063481.1"/>
    </source>
</evidence>
<name>A0ABR4C263_9HELO</name>
<organism evidence="3 4">
    <name type="scientific">Oculimacula yallundae</name>
    <dbReference type="NCBI Taxonomy" id="86028"/>
    <lineage>
        <taxon>Eukaryota</taxon>
        <taxon>Fungi</taxon>
        <taxon>Dikarya</taxon>
        <taxon>Ascomycota</taxon>
        <taxon>Pezizomycotina</taxon>
        <taxon>Leotiomycetes</taxon>
        <taxon>Helotiales</taxon>
        <taxon>Ploettnerulaceae</taxon>
        <taxon>Oculimacula</taxon>
    </lineage>
</organism>
<dbReference type="Proteomes" id="UP001595075">
    <property type="component" value="Unassembled WGS sequence"/>
</dbReference>
<evidence type="ECO:0000313" key="4">
    <source>
        <dbReference type="Proteomes" id="UP001595075"/>
    </source>
</evidence>
<feature type="domain" description="Amidase" evidence="2">
    <location>
        <begin position="74"/>
        <end position="117"/>
    </location>
</feature>
<dbReference type="PANTHER" id="PTHR42678">
    <property type="entry name" value="AMIDASE"/>
    <property type="match status" value="1"/>
</dbReference>
<evidence type="ECO:0000256" key="1">
    <source>
        <dbReference type="SAM" id="MobiDB-lite"/>
    </source>
</evidence>